<dbReference type="Proteomes" id="UP000642553">
    <property type="component" value="Chromosome"/>
</dbReference>
<organism evidence="1 2">
    <name type="scientific">Akkermansia massiliensis</name>
    <dbReference type="NCBI Taxonomy" id="2927224"/>
    <lineage>
        <taxon>Bacteria</taxon>
        <taxon>Pseudomonadati</taxon>
        <taxon>Verrucomicrobiota</taxon>
        <taxon>Verrucomicrobiia</taxon>
        <taxon>Verrucomicrobiales</taxon>
        <taxon>Akkermansiaceae</taxon>
        <taxon>Akkermansia</taxon>
    </lineage>
</organism>
<sequence>MQFQDIPLSIRRLILLKGMLTTTPLPIKNAFSSSALPVYRNRKAKMKVFFASLQHMKLAVE</sequence>
<evidence type="ECO:0000313" key="2">
    <source>
        <dbReference type="Proteomes" id="UP000642553"/>
    </source>
</evidence>
<accession>A0AAE6W0Q5</accession>
<gene>
    <name evidence="1" type="ORF">DMI76_01240</name>
</gene>
<name>A0AAE6W0Q5_9BACT</name>
<dbReference type="EMBL" id="CP029701">
    <property type="protein sequence ID" value="QHV62083.1"/>
    <property type="molecule type" value="Genomic_DNA"/>
</dbReference>
<reference evidence="1" key="1">
    <citation type="submission" date="2018-05" db="EMBL/GenBank/DDBJ databases">
        <title>Complete genome sequnece of Akkermansia muciniphila EB-AMDK-40.</title>
        <authorList>
            <person name="Nam Y.-D."/>
            <person name="Chung W.-H."/>
            <person name="Park Y.S."/>
            <person name="Kang J."/>
        </authorList>
    </citation>
    <scope>NUCLEOTIDE SEQUENCE</scope>
    <source>
        <strain evidence="1">EB-AMDK-40</strain>
    </source>
</reference>
<proteinExistence type="predicted"/>
<evidence type="ECO:0000313" key="1">
    <source>
        <dbReference type="EMBL" id="QHV62083.1"/>
    </source>
</evidence>
<dbReference type="AlphaFoldDB" id="A0AAE6W0Q5"/>
<protein>
    <submittedName>
        <fullName evidence="1">Uncharacterized protein</fullName>
    </submittedName>
</protein>